<dbReference type="RefSeq" id="WP_013161702.1">
    <property type="nucleotide sequence ID" value="NZ_CP010341.1"/>
</dbReference>
<comment type="pathway">
    <text evidence="2">Carbohydrate biosynthesis; gluconeogenesis.</text>
</comment>
<evidence type="ECO:0000256" key="13">
    <source>
        <dbReference type="RuleBase" id="RU366059"/>
    </source>
</evidence>
<keyword evidence="10 13" id="KW-0411">Iron-sulfur</keyword>
<evidence type="ECO:0000256" key="3">
    <source>
        <dbReference type="ARBA" id="ARBA00008636"/>
    </source>
</evidence>
<dbReference type="GO" id="GO:0003941">
    <property type="term" value="F:L-serine ammonia-lyase activity"/>
    <property type="evidence" value="ECO:0007669"/>
    <property type="project" value="UniProtKB-UniRule"/>
</dbReference>
<dbReference type="GO" id="GO:0006094">
    <property type="term" value="P:gluconeogenesis"/>
    <property type="evidence" value="ECO:0007669"/>
    <property type="project" value="UniProtKB-KW"/>
</dbReference>
<dbReference type="GeneID" id="61221553"/>
<evidence type="ECO:0000256" key="11">
    <source>
        <dbReference type="ARBA" id="ARBA00023239"/>
    </source>
</evidence>
<evidence type="ECO:0000256" key="2">
    <source>
        <dbReference type="ARBA" id="ARBA00004742"/>
    </source>
</evidence>
<evidence type="ECO:0000256" key="12">
    <source>
        <dbReference type="ARBA" id="ARBA00049406"/>
    </source>
</evidence>
<evidence type="ECO:0000256" key="6">
    <source>
        <dbReference type="ARBA" id="ARBA00022432"/>
    </source>
</evidence>
<keyword evidence="9 13" id="KW-0408">Iron</keyword>
<dbReference type="InterPro" id="IPR005131">
    <property type="entry name" value="Ser_deHydtase_bsu"/>
</dbReference>
<dbReference type="PANTHER" id="PTHR30182">
    <property type="entry name" value="L-SERINE DEHYDRATASE"/>
    <property type="match status" value="1"/>
</dbReference>
<dbReference type="EMBL" id="LM676443">
    <property type="protein sequence ID" value="CEP27783.1"/>
    <property type="molecule type" value="Genomic_DNA"/>
</dbReference>
<accession>A0A068VTH5</accession>
<dbReference type="NCBIfam" id="TIGR00720">
    <property type="entry name" value="sda_mono"/>
    <property type="match status" value="1"/>
</dbReference>
<evidence type="ECO:0000256" key="7">
    <source>
        <dbReference type="ARBA" id="ARBA00022485"/>
    </source>
</evidence>
<evidence type="ECO:0000259" key="15">
    <source>
        <dbReference type="Pfam" id="PF03315"/>
    </source>
</evidence>
<keyword evidence="6 13" id="KW-0312">Gluconeogenesis</keyword>
<comment type="catalytic activity">
    <reaction evidence="12 13">
        <text>L-serine = pyruvate + NH4(+)</text>
        <dbReference type="Rhea" id="RHEA:19169"/>
        <dbReference type="ChEBI" id="CHEBI:15361"/>
        <dbReference type="ChEBI" id="CHEBI:28938"/>
        <dbReference type="ChEBI" id="CHEBI:33384"/>
        <dbReference type="EC" id="4.3.1.17"/>
    </reaction>
</comment>
<sequence length="470" mass="49402">MAVSVFDMFTVGIGPSSSHTVGPMRAGVGFLENLQADGLLDQVHRVRIKLFGSLGATGRGHGTDRAVLAGLAGEHPDTVDPELPARLMARAAADHTLTLASTSESAARTIVFNPITDLVMEGRRRLRFHPNALSLTAYRDDDATQELHNEVWYSIGGGFVVRDDGTGEPPMPRDETRVPHPFRNGAELLNICAASGMSIPQVVLANEMAHGYSKDEVREKLMGLWTVMDQSITDGCGATGELPGGLGVRRRAHKLHSDLMNRRQTGYDPLAGLDWVSAWAIAVNEQNAVGGRVVTAPTNGAAGIVPAVLKHVLTFASPDGLRDDERLVANFLLTAGAIGMVFQQTASISGAEVGCQGEVGVACSMAAASLAQVAGGTPQQVCNAAEIGMEHHLGLTCDPVRGLVQVPCIERNAVGAVTAITAARLALAGDGRQLVSLDEVCATMMSTGADMKDKYKETSRGGLAVNLANC</sequence>
<evidence type="ECO:0000256" key="8">
    <source>
        <dbReference type="ARBA" id="ARBA00022723"/>
    </source>
</evidence>
<dbReference type="PANTHER" id="PTHR30182:SF1">
    <property type="entry name" value="L-SERINE DEHYDRATASE 1"/>
    <property type="match status" value="1"/>
</dbReference>
<dbReference type="Pfam" id="PF03313">
    <property type="entry name" value="SDH_alpha"/>
    <property type="match status" value="1"/>
</dbReference>
<keyword evidence="11 13" id="KW-0456">Lyase</keyword>
<gene>
    <name evidence="16" type="primary">sdaA</name>
    <name evidence="16" type="ORF">PFCIRM138_05960</name>
</gene>
<dbReference type="GO" id="GO:0051539">
    <property type="term" value="F:4 iron, 4 sulfur cluster binding"/>
    <property type="evidence" value="ECO:0007669"/>
    <property type="project" value="UniProtKB-UniRule"/>
</dbReference>
<dbReference type="FunFam" id="3.30.1330.90:FF:000001">
    <property type="entry name" value="L-serine ammonia-lyase 1"/>
    <property type="match status" value="1"/>
</dbReference>
<dbReference type="InterPro" id="IPR051318">
    <property type="entry name" value="Fe-S_L-Ser"/>
</dbReference>
<comment type="cofactor">
    <cofactor evidence="1 13">
        <name>[4Fe-4S] cluster</name>
        <dbReference type="ChEBI" id="CHEBI:49883"/>
    </cofactor>
</comment>
<dbReference type="InterPro" id="IPR029009">
    <property type="entry name" value="ASB_dom_sf"/>
</dbReference>
<dbReference type="InterPro" id="IPR005130">
    <property type="entry name" value="Ser_deHydtase-like_asu"/>
</dbReference>
<keyword evidence="8 13" id="KW-0479">Metal-binding</keyword>
<organism evidence="16">
    <name type="scientific">Propionibacterium freudenreichii subsp. freudenreichii</name>
    <dbReference type="NCBI Taxonomy" id="66712"/>
    <lineage>
        <taxon>Bacteria</taxon>
        <taxon>Bacillati</taxon>
        <taxon>Actinomycetota</taxon>
        <taxon>Actinomycetes</taxon>
        <taxon>Propionibacteriales</taxon>
        <taxon>Propionibacteriaceae</taxon>
        <taxon>Propionibacterium</taxon>
    </lineage>
</organism>
<name>A0A068VTH5_PROFF</name>
<evidence type="ECO:0000256" key="1">
    <source>
        <dbReference type="ARBA" id="ARBA00001966"/>
    </source>
</evidence>
<feature type="domain" description="Serine dehydratase beta chain" evidence="15">
    <location>
        <begin position="4"/>
        <end position="163"/>
    </location>
</feature>
<evidence type="ECO:0000259" key="14">
    <source>
        <dbReference type="Pfam" id="PF03313"/>
    </source>
</evidence>
<dbReference type="GO" id="GO:0046872">
    <property type="term" value="F:metal ion binding"/>
    <property type="evidence" value="ECO:0007669"/>
    <property type="project" value="UniProtKB-KW"/>
</dbReference>
<dbReference type="Pfam" id="PF03315">
    <property type="entry name" value="SDH_beta"/>
    <property type="match status" value="1"/>
</dbReference>
<dbReference type="EC" id="4.3.1.17" evidence="4 13"/>
<dbReference type="AlphaFoldDB" id="A0A068VTH5"/>
<proteinExistence type="inferred from homology"/>
<dbReference type="SUPFAM" id="SSF143548">
    <property type="entry name" value="Serine metabolism enzymes domain"/>
    <property type="match status" value="1"/>
</dbReference>
<reference evidence="16" key="1">
    <citation type="submission" date="2014-08" db="EMBL/GenBank/DDBJ databases">
        <authorList>
            <person name="Falentin Helene"/>
        </authorList>
    </citation>
    <scope>NUCLEOTIDE SEQUENCE</scope>
</reference>
<evidence type="ECO:0000256" key="9">
    <source>
        <dbReference type="ARBA" id="ARBA00023004"/>
    </source>
</evidence>
<dbReference type="InterPro" id="IPR004644">
    <property type="entry name" value="Fe-S_L-Ser_mono"/>
</dbReference>
<feature type="domain" description="Serine dehydratase-like alpha subunit" evidence="14">
    <location>
        <begin position="195"/>
        <end position="464"/>
    </location>
</feature>
<keyword evidence="7 13" id="KW-0004">4Fe-4S</keyword>
<evidence type="ECO:0000256" key="10">
    <source>
        <dbReference type="ARBA" id="ARBA00023014"/>
    </source>
</evidence>
<protein>
    <recommendedName>
        <fullName evidence="5 13">L-serine dehydratase</fullName>
        <ecNumber evidence="4 13">4.3.1.17</ecNumber>
    </recommendedName>
</protein>
<evidence type="ECO:0000256" key="4">
    <source>
        <dbReference type="ARBA" id="ARBA00012093"/>
    </source>
</evidence>
<comment type="similarity">
    <text evidence="3 13">Belongs to the iron-sulfur dependent L-serine dehydratase family.</text>
</comment>
<evidence type="ECO:0000256" key="5">
    <source>
        <dbReference type="ARBA" id="ARBA00018995"/>
    </source>
</evidence>
<dbReference type="Gene3D" id="3.30.1330.90">
    <property type="entry name" value="D-3-phosphoglycerate dehydrogenase, domain 3"/>
    <property type="match status" value="1"/>
</dbReference>
<evidence type="ECO:0000313" key="16">
    <source>
        <dbReference type="EMBL" id="CEP27783.1"/>
    </source>
</evidence>